<evidence type="ECO:0000313" key="2">
    <source>
        <dbReference type="Proteomes" id="UP000499080"/>
    </source>
</evidence>
<sequence>SYISGIQAGVRSDEMLFVLYPPCAHLKPMRCLYRHRYRGFRVVLGQMRCVVRALSTLCPFKTDEVALVVSI</sequence>
<proteinExistence type="predicted"/>
<organism evidence="1 2">
    <name type="scientific">Araneus ventricosus</name>
    <name type="common">Orbweaver spider</name>
    <name type="synonym">Epeira ventricosa</name>
    <dbReference type="NCBI Taxonomy" id="182803"/>
    <lineage>
        <taxon>Eukaryota</taxon>
        <taxon>Metazoa</taxon>
        <taxon>Ecdysozoa</taxon>
        <taxon>Arthropoda</taxon>
        <taxon>Chelicerata</taxon>
        <taxon>Arachnida</taxon>
        <taxon>Araneae</taxon>
        <taxon>Araneomorphae</taxon>
        <taxon>Entelegynae</taxon>
        <taxon>Araneoidea</taxon>
        <taxon>Araneidae</taxon>
        <taxon>Araneus</taxon>
    </lineage>
</organism>
<gene>
    <name evidence="1" type="ORF">AVEN_24328_1</name>
</gene>
<reference evidence="1 2" key="1">
    <citation type="journal article" date="2019" name="Sci. Rep.">
        <title>Orb-weaving spider Araneus ventricosus genome elucidates the spidroin gene catalogue.</title>
        <authorList>
            <person name="Kono N."/>
            <person name="Nakamura H."/>
            <person name="Ohtoshi R."/>
            <person name="Moran D.A.P."/>
            <person name="Shinohara A."/>
            <person name="Yoshida Y."/>
            <person name="Fujiwara M."/>
            <person name="Mori M."/>
            <person name="Tomita M."/>
            <person name="Arakawa K."/>
        </authorList>
    </citation>
    <scope>NUCLEOTIDE SEQUENCE [LARGE SCALE GENOMIC DNA]</scope>
</reference>
<name>A0A4Y1ZNE9_ARAVE</name>
<comment type="caution">
    <text evidence="1">The sequence shown here is derived from an EMBL/GenBank/DDBJ whole genome shotgun (WGS) entry which is preliminary data.</text>
</comment>
<evidence type="ECO:0000313" key="1">
    <source>
        <dbReference type="EMBL" id="GBL59912.1"/>
    </source>
</evidence>
<dbReference type="AlphaFoldDB" id="A0A4Y1ZNE9"/>
<accession>A0A4Y1ZNE9</accession>
<keyword evidence="2" id="KW-1185">Reference proteome</keyword>
<feature type="non-terminal residue" evidence="1">
    <location>
        <position position="1"/>
    </location>
</feature>
<dbReference type="EMBL" id="BGPR01226902">
    <property type="protein sequence ID" value="GBL59912.1"/>
    <property type="molecule type" value="Genomic_DNA"/>
</dbReference>
<dbReference type="Proteomes" id="UP000499080">
    <property type="component" value="Unassembled WGS sequence"/>
</dbReference>
<protein>
    <submittedName>
        <fullName evidence="1">Uncharacterized protein</fullName>
    </submittedName>
</protein>